<evidence type="ECO:0000313" key="2">
    <source>
        <dbReference type="EMBL" id="CAI2717231.1"/>
    </source>
</evidence>
<dbReference type="InterPro" id="IPR001041">
    <property type="entry name" value="2Fe-2S_ferredoxin-type"/>
</dbReference>
<name>A0ABM9HAR4_9BACT</name>
<organism evidence="2 3">
    <name type="scientific">Nitrospina watsonii</name>
    <dbReference type="NCBI Taxonomy" id="1323948"/>
    <lineage>
        <taxon>Bacteria</taxon>
        <taxon>Pseudomonadati</taxon>
        <taxon>Nitrospinota/Tectimicrobiota group</taxon>
        <taxon>Nitrospinota</taxon>
        <taxon>Nitrospinia</taxon>
        <taxon>Nitrospinales</taxon>
        <taxon>Nitrospinaceae</taxon>
        <taxon>Nitrospina</taxon>
    </lineage>
</organism>
<gene>
    <name evidence="2" type="ORF">NSPWAT_0372</name>
</gene>
<dbReference type="SUPFAM" id="SSF54292">
    <property type="entry name" value="2Fe-2S ferredoxin-like"/>
    <property type="match status" value="1"/>
</dbReference>
<dbReference type="Pfam" id="PF00111">
    <property type="entry name" value="Fer2"/>
    <property type="match status" value="1"/>
</dbReference>
<reference evidence="2 3" key="1">
    <citation type="submission" date="2022-09" db="EMBL/GenBank/DDBJ databases">
        <authorList>
            <person name="Kop L."/>
        </authorList>
    </citation>
    <scope>NUCLEOTIDE SEQUENCE [LARGE SCALE GENOMIC DNA]</scope>
    <source>
        <strain evidence="2 3">347</strain>
    </source>
</reference>
<dbReference type="Proteomes" id="UP001157733">
    <property type="component" value="Chromosome"/>
</dbReference>
<sequence>MPKITVHDTETGEDKIFKVGYGGNLRQAAQHHDISLYRGLHEYTNCHGMGSCGTCLVEIEPMEHVNDHGLIEKLHKISGNRKLACRTKVYGDIHIKTKLVE</sequence>
<dbReference type="PROSITE" id="PS51085">
    <property type="entry name" value="2FE2S_FER_2"/>
    <property type="match status" value="1"/>
</dbReference>
<protein>
    <submittedName>
        <fullName evidence="2">Ferredoxin</fullName>
    </submittedName>
</protein>
<dbReference type="InterPro" id="IPR036010">
    <property type="entry name" value="2Fe-2S_ferredoxin-like_sf"/>
</dbReference>
<keyword evidence="3" id="KW-1185">Reference proteome</keyword>
<dbReference type="EMBL" id="OX336137">
    <property type="protein sequence ID" value="CAI2717231.1"/>
    <property type="molecule type" value="Genomic_DNA"/>
</dbReference>
<proteinExistence type="predicted"/>
<evidence type="ECO:0000313" key="3">
    <source>
        <dbReference type="Proteomes" id="UP001157733"/>
    </source>
</evidence>
<dbReference type="RefSeq" id="WP_282010184.1">
    <property type="nucleotide sequence ID" value="NZ_OX336137.1"/>
</dbReference>
<accession>A0ABM9HAR4</accession>
<evidence type="ECO:0000259" key="1">
    <source>
        <dbReference type="PROSITE" id="PS51085"/>
    </source>
</evidence>
<dbReference type="InterPro" id="IPR012675">
    <property type="entry name" value="Beta-grasp_dom_sf"/>
</dbReference>
<dbReference type="CDD" id="cd00207">
    <property type="entry name" value="fer2"/>
    <property type="match status" value="1"/>
</dbReference>
<feature type="domain" description="2Fe-2S ferredoxin-type" evidence="1">
    <location>
        <begin position="2"/>
        <end position="101"/>
    </location>
</feature>
<dbReference type="Gene3D" id="3.10.20.30">
    <property type="match status" value="1"/>
</dbReference>